<dbReference type="Proteomes" id="UP000245956">
    <property type="component" value="Unassembled WGS sequence"/>
</dbReference>
<dbReference type="AlphaFoldDB" id="A0A2U3E5B2"/>
<proteinExistence type="predicted"/>
<feature type="compositionally biased region" description="Polar residues" evidence="1">
    <location>
        <begin position="555"/>
        <end position="564"/>
    </location>
</feature>
<organism evidence="2 3">
    <name type="scientific">Purpureocillium lilacinum</name>
    <name type="common">Paecilomyces lilacinus</name>
    <dbReference type="NCBI Taxonomy" id="33203"/>
    <lineage>
        <taxon>Eukaryota</taxon>
        <taxon>Fungi</taxon>
        <taxon>Dikarya</taxon>
        <taxon>Ascomycota</taxon>
        <taxon>Pezizomycotina</taxon>
        <taxon>Sordariomycetes</taxon>
        <taxon>Hypocreomycetidae</taxon>
        <taxon>Hypocreales</taxon>
        <taxon>Ophiocordycipitaceae</taxon>
        <taxon>Purpureocillium</taxon>
    </lineage>
</organism>
<evidence type="ECO:0000256" key="1">
    <source>
        <dbReference type="SAM" id="MobiDB-lite"/>
    </source>
</evidence>
<evidence type="ECO:0000313" key="3">
    <source>
        <dbReference type="Proteomes" id="UP000245956"/>
    </source>
</evidence>
<accession>A0A2U3E5B2</accession>
<feature type="region of interest" description="Disordered" evidence="1">
    <location>
        <begin position="611"/>
        <end position="646"/>
    </location>
</feature>
<protein>
    <submittedName>
        <fullName evidence="2">Uncharacterized protein</fullName>
    </submittedName>
</protein>
<sequence length="751" mass="82703">MTTPLAPFGLRSELLTVNHSDLQRAKAARQVKARGSMWPTTRSTTTACAPGVVIADIADLRAETDTTADELSQLGYSTVWPRRSRSTIVGLCVLVFARARSSSLETCSRKRLRIASADRLDQRPLPLLNGPAPEAVVAGPCPMMGIRSKFASDANWISTRLGHFCHQRAWRNARRLFFLGRQPPLARHACSCSTLFRHRKTLRRPPSSFQPEDLSEALTSSTPASCAAAVAWAMSRSCHPSRRKCCITDKSRTMMIGEGKKGDECMVCKRRPKQFRRYPQGGGARQEVCLMARHSWSPAVWRVDEACMSSSWCPNGLRRVALAEASNPQPVPEVWSSWKRGATCAMVSDPSAIMARGSRQVLTLRYPSSPVEGRSLVMLLGIKMAREPRETCPPELDETISFVATMPLAAGHDTSYIPCSRVGVLPFEDGWLVKLDETLSSHTVHRSVGQKAPATQLLANADVHADALDRDTKCPSERFDHVLALVRQCSLAMALSHAQCQSMRRILAWHLLRLRRDMDLLALGPPAFGFGEAPSSTAVPRTQRHIDDKRPRRSSPPNAGTSHRLNMALTPRCKVRRLPATKAQVPPRGVMSRADCAEDAPLVARYLALMRPPPDEERQRRRRERWTPRSNVPKPRPYAVPSIDPGRPLASGRRESFAPIVVLATHYCSIWLCTKSVFVSDLNLHAAQMTCRLKRAKLQTAITPAILTFGTPPGAPAPSSIWGSPLSPPSQVLVCVFCGILSAPSDAAPLI</sequence>
<evidence type="ECO:0000313" key="2">
    <source>
        <dbReference type="EMBL" id="PWI69711.1"/>
    </source>
</evidence>
<name>A0A2U3E5B2_PURLI</name>
<gene>
    <name evidence="2" type="ORF">PCL_00623</name>
</gene>
<comment type="caution">
    <text evidence="2">The sequence shown here is derived from an EMBL/GenBank/DDBJ whole genome shotgun (WGS) entry which is preliminary data.</text>
</comment>
<feature type="region of interest" description="Disordered" evidence="1">
    <location>
        <begin position="532"/>
        <end position="564"/>
    </location>
</feature>
<reference evidence="2 3" key="1">
    <citation type="journal article" date="2016" name="Front. Microbiol.">
        <title>Genome and transcriptome sequences reveal the specific parasitism of the nematophagous Purpureocillium lilacinum 36-1.</title>
        <authorList>
            <person name="Xie J."/>
            <person name="Li S."/>
            <person name="Mo C."/>
            <person name="Xiao X."/>
            <person name="Peng D."/>
            <person name="Wang G."/>
            <person name="Xiao Y."/>
        </authorList>
    </citation>
    <scope>NUCLEOTIDE SEQUENCE [LARGE SCALE GENOMIC DNA]</scope>
    <source>
        <strain evidence="2 3">36-1</strain>
    </source>
</reference>
<dbReference type="EMBL" id="LCWV01000011">
    <property type="protein sequence ID" value="PWI69711.1"/>
    <property type="molecule type" value="Genomic_DNA"/>
</dbReference>